<protein>
    <recommendedName>
        <fullName evidence="3">Phage protein</fullName>
    </recommendedName>
</protein>
<keyword evidence="2" id="KW-1185">Reference proteome</keyword>
<organism evidence="1 2">
    <name type="scientific">Peribacillus castrilensis</name>
    <dbReference type="NCBI Taxonomy" id="2897690"/>
    <lineage>
        <taxon>Bacteria</taxon>
        <taxon>Bacillati</taxon>
        <taxon>Bacillota</taxon>
        <taxon>Bacilli</taxon>
        <taxon>Bacillales</taxon>
        <taxon>Bacillaceae</taxon>
        <taxon>Peribacillus</taxon>
    </lineage>
</organism>
<comment type="caution">
    <text evidence="1">The sequence shown here is derived from an EMBL/GenBank/DDBJ whole genome shotgun (WGS) entry which is preliminary data.</text>
</comment>
<accession>A0AAW9N9J2</accession>
<evidence type="ECO:0000313" key="1">
    <source>
        <dbReference type="EMBL" id="MEC0271915.1"/>
    </source>
</evidence>
<dbReference type="RefSeq" id="WP_202186710.1">
    <property type="nucleotide sequence ID" value="NZ_JARNBH010000002.1"/>
</dbReference>
<dbReference type="Proteomes" id="UP001307168">
    <property type="component" value="Unassembled WGS sequence"/>
</dbReference>
<reference evidence="1 2" key="1">
    <citation type="submission" date="2023-03" db="EMBL/GenBank/DDBJ databases">
        <title>Bacillus Genome Sequencing.</title>
        <authorList>
            <person name="Dunlap C."/>
        </authorList>
    </citation>
    <scope>NUCLEOTIDE SEQUENCE [LARGE SCALE GENOMIC DNA]</scope>
    <source>
        <strain evidence="1 2">B-41290</strain>
    </source>
</reference>
<dbReference type="EMBL" id="JARNBH010000002">
    <property type="protein sequence ID" value="MEC0271915.1"/>
    <property type="molecule type" value="Genomic_DNA"/>
</dbReference>
<sequence>MAKYKVLKTFKDIHTNEVYVPNQEIEMKVTRAKEVEQNLDGSFLSRVEENEDEK</sequence>
<evidence type="ECO:0000313" key="2">
    <source>
        <dbReference type="Proteomes" id="UP001307168"/>
    </source>
</evidence>
<name>A0AAW9N9J2_9BACI</name>
<dbReference type="AlphaFoldDB" id="A0AAW9N9J2"/>
<evidence type="ECO:0008006" key="3">
    <source>
        <dbReference type="Google" id="ProtNLM"/>
    </source>
</evidence>
<gene>
    <name evidence="1" type="ORF">P4706_02300</name>
</gene>
<proteinExistence type="predicted"/>